<dbReference type="PANTHER" id="PTHR34256">
    <property type="entry name" value="UPF0561 PROTEIN C2ORF68"/>
    <property type="match status" value="1"/>
</dbReference>
<reference evidence="4" key="2">
    <citation type="submission" date="2025-08" db="UniProtKB">
        <authorList>
            <consortium name="Ensembl"/>
        </authorList>
    </citation>
    <scope>IDENTIFICATION</scope>
</reference>
<evidence type="ECO:0000256" key="1">
    <source>
        <dbReference type="ARBA" id="ARBA00006905"/>
    </source>
</evidence>
<dbReference type="PANTHER" id="PTHR34256:SF1">
    <property type="entry name" value="UPF0561 PROTEIN C2ORF68"/>
    <property type="match status" value="1"/>
</dbReference>
<sequence length="159" mass="18471">MDILRDDEGHELKYKPGGRLDMSHGFLHHIRRNQIARDDYDKEVKQAKELQRRRHTTTPRRPRRPDIQVYHPRRRYGSEPGAGAEAEEWNESGSSTETETHGTELFWLDYQADSGAITSFLVHKVNVHPFASFPGFLCVLVYFSFIWSQLSNVLSVSQE</sequence>
<feature type="transmembrane region" description="Helical" evidence="3">
    <location>
        <begin position="130"/>
        <end position="150"/>
    </location>
</feature>
<reference evidence="4" key="3">
    <citation type="submission" date="2025-09" db="UniProtKB">
        <authorList>
            <consortium name="Ensembl"/>
        </authorList>
    </citation>
    <scope>IDENTIFICATION</scope>
</reference>
<dbReference type="GeneTree" id="ENSGT00390000001901"/>
<gene>
    <name evidence="4" type="primary">C2orf68</name>
    <name evidence="4" type="synonym">lg13h2orf68</name>
</gene>
<reference evidence="5" key="1">
    <citation type="submission" date="2015-09" db="EMBL/GenBank/DDBJ databases">
        <authorList>
            <person name="Sai Rama Sridatta P."/>
        </authorList>
    </citation>
    <scope>NUCLEOTIDE SEQUENCE [LARGE SCALE GENOMIC DNA]</scope>
</reference>
<keyword evidence="5" id="KW-1185">Reference proteome</keyword>
<name>A0A4W6GBL3_LATCA</name>
<evidence type="ECO:0000256" key="3">
    <source>
        <dbReference type="SAM" id="Phobius"/>
    </source>
</evidence>
<feature type="compositionally biased region" description="Basic residues" evidence="2">
    <location>
        <begin position="51"/>
        <end position="63"/>
    </location>
</feature>
<feature type="region of interest" description="Disordered" evidence="2">
    <location>
        <begin position="47"/>
        <end position="98"/>
    </location>
</feature>
<dbReference type="Ensembl" id="ENSLCAT00010062442.1">
    <property type="protein sequence ID" value="ENSLCAP00010060793.1"/>
    <property type="gene ID" value="ENSLCAG00010028268.1"/>
</dbReference>
<organism evidence="4 5">
    <name type="scientific">Lates calcarifer</name>
    <name type="common">Barramundi</name>
    <name type="synonym">Holocentrus calcarifer</name>
    <dbReference type="NCBI Taxonomy" id="8187"/>
    <lineage>
        <taxon>Eukaryota</taxon>
        <taxon>Metazoa</taxon>
        <taxon>Chordata</taxon>
        <taxon>Craniata</taxon>
        <taxon>Vertebrata</taxon>
        <taxon>Euteleostomi</taxon>
        <taxon>Actinopterygii</taxon>
        <taxon>Neopterygii</taxon>
        <taxon>Teleostei</taxon>
        <taxon>Neoteleostei</taxon>
        <taxon>Acanthomorphata</taxon>
        <taxon>Carangaria</taxon>
        <taxon>Carangaria incertae sedis</taxon>
        <taxon>Centropomidae</taxon>
        <taxon>Lates</taxon>
    </lineage>
</organism>
<evidence type="ECO:0000313" key="5">
    <source>
        <dbReference type="Proteomes" id="UP000314980"/>
    </source>
</evidence>
<dbReference type="AlphaFoldDB" id="A0A4W6GBL3"/>
<protein>
    <submittedName>
        <fullName evidence="4">Chromosome 2 open reading frame 68</fullName>
    </submittedName>
</protein>
<dbReference type="Pfam" id="PF10573">
    <property type="entry name" value="UPF0561"/>
    <property type="match status" value="1"/>
</dbReference>
<comment type="similarity">
    <text evidence="1">Belongs to the UPF0561 family.</text>
</comment>
<evidence type="ECO:0000313" key="4">
    <source>
        <dbReference type="Ensembl" id="ENSLCAP00010060793.1"/>
    </source>
</evidence>
<dbReference type="Proteomes" id="UP000314980">
    <property type="component" value="Unassembled WGS sequence"/>
</dbReference>
<keyword evidence="3" id="KW-0472">Membrane</keyword>
<keyword evidence="3" id="KW-1133">Transmembrane helix</keyword>
<accession>A0A4W6GBL3</accession>
<keyword evidence="3" id="KW-0812">Transmembrane</keyword>
<proteinExistence type="inferred from homology"/>
<dbReference type="InterPro" id="IPR018888">
    <property type="entry name" value="UPF0561"/>
</dbReference>
<evidence type="ECO:0000256" key="2">
    <source>
        <dbReference type="SAM" id="MobiDB-lite"/>
    </source>
</evidence>